<dbReference type="EMBL" id="RDRB01000001">
    <property type="protein sequence ID" value="ROU04061.1"/>
    <property type="molecule type" value="Genomic_DNA"/>
</dbReference>
<keyword evidence="3" id="KW-1185">Reference proteome</keyword>
<evidence type="ECO:0000259" key="1">
    <source>
        <dbReference type="PROSITE" id="PS51186"/>
    </source>
</evidence>
<dbReference type="InterPro" id="IPR000182">
    <property type="entry name" value="GNAT_dom"/>
</dbReference>
<organism evidence="2 3">
    <name type="scientific">Histidinibacterium lentulum</name>
    <dbReference type="NCBI Taxonomy" id="2480588"/>
    <lineage>
        <taxon>Bacteria</taxon>
        <taxon>Pseudomonadati</taxon>
        <taxon>Pseudomonadota</taxon>
        <taxon>Alphaproteobacteria</taxon>
        <taxon>Rhodobacterales</taxon>
        <taxon>Paracoccaceae</taxon>
        <taxon>Histidinibacterium</taxon>
    </lineage>
</organism>
<dbReference type="SUPFAM" id="SSF55729">
    <property type="entry name" value="Acyl-CoA N-acyltransferases (Nat)"/>
    <property type="match status" value="1"/>
</dbReference>
<sequence length="168" mass="18737">MTVRTERLLLRPVEQRDAAAITAALQDWEVTRWLSSVPWPYAREDAEWFIAEAEAGRVAPLAIMRDDALLGIIATDDELGYWLARAHWGQGYMPEAAAAVVDAFFESRGENLASSHLEGNARSAAVLSGLGFREMRRQMRPSRPLGREVASVVVELTRADWQARRSGT</sequence>
<dbReference type="Pfam" id="PF13302">
    <property type="entry name" value="Acetyltransf_3"/>
    <property type="match status" value="1"/>
</dbReference>
<protein>
    <submittedName>
        <fullName evidence="2">N-acetyltransferase</fullName>
    </submittedName>
</protein>
<dbReference type="InterPro" id="IPR051531">
    <property type="entry name" value="N-acetyltransferase"/>
</dbReference>
<keyword evidence="2" id="KW-0808">Transferase</keyword>
<proteinExistence type="predicted"/>
<dbReference type="GO" id="GO:0016747">
    <property type="term" value="F:acyltransferase activity, transferring groups other than amino-acyl groups"/>
    <property type="evidence" value="ECO:0007669"/>
    <property type="project" value="InterPro"/>
</dbReference>
<gene>
    <name evidence="2" type="ORF">EAT49_01270</name>
</gene>
<dbReference type="PROSITE" id="PS51186">
    <property type="entry name" value="GNAT"/>
    <property type="match status" value="1"/>
</dbReference>
<dbReference type="OrthoDB" id="9804153at2"/>
<dbReference type="Proteomes" id="UP000268016">
    <property type="component" value="Unassembled WGS sequence"/>
</dbReference>
<dbReference type="AlphaFoldDB" id="A0A3N2R9K0"/>
<dbReference type="Gene3D" id="3.40.630.30">
    <property type="match status" value="1"/>
</dbReference>
<dbReference type="InterPro" id="IPR016181">
    <property type="entry name" value="Acyl_CoA_acyltransferase"/>
</dbReference>
<feature type="domain" description="N-acetyltransferase" evidence="1">
    <location>
        <begin position="8"/>
        <end position="159"/>
    </location>
</feature>
<accession>A0A3N2R9K0</accession>
<comment type="caution">
    <text evidence="2">The sequence shown here is derived from an EMBL/GenBank/DDBJ whole genome shotgun (WGS) entry which is preliminary data.</text>
</comment>
<evidence type="ECO:0000313" key="3">
    <source>
        <dbReference type="Proteomes" id="UP000268016"/>
    </source>
</evidence>
<evidence type="ECO:0000313" key="2">
    <source>
        <dbReference type="EMBL" id="ROU04061.1"/>
    </source>
</evidence>
<name>A0A3N2R9K0_9RHOB</name>
<reference evidence="2 3" key="1">
    <citation type="submission" date="2018-10" db="EMBL/GenBank/DDBJ databases">
        <title>Histidinibacterium lentulum gen. nov., sp. nov., a marine bacterium from the culture broth of Picochlorum sp. 122.</title>
        <authorList>
            <person name="Wang G."/>
        </authorList>
    </citation>
    <scope>NUCLEOTIDE SEQUENCE [LARGE SCALE GENOMIC DNA]</scope>
    <source>
        <strain evidence="2 3">B17</strain>
    </source>
</reference>
<dbReference type="PANTHER" id="PTHR43792">
    <property type="entry name" value="GNAT FAMILY, PUTATIVE (AFU_ORTHOLOGUE AFUA_3G00765)-RELATED-RELATED"/>
    <property type="match status" value="1"/>
</dbReference>